<protein>
    <submittedName>
        <fullName evidence="1">AP-4 complex subunit</fullName>
    </submittedName>
</protein>
<accession>A0A8T0JJQ4</accession>
<dbReference type="Gene3D" id="1.25.10.10">
    <property type="entry name" value="Leucine-rich Repeat Variant"/>
    <property type="match status" value="1"/>
</dbReference>
<reference evidence="1 2" key="1">
    <citation type="submission" date="2020-05" db="EMBL/GenBank/DDBJ databases">
        <title>Vigna angularis (adzuki bean) Var. LongXiaoDou No. 4 denovo assembly.</title>
        <authorList>
            <person name="Xiang H."/>
        </authorList>
    </citation>
    <scope>NUCLEOTIDE SEQUENCE [LARGE SCALE GENOMIC DNA]</scope>
    <source>
        <tissue evidence="1">Leaf</tissue>
    </source>
</reference>
<proteinExistence type="predicted"/>
<dbReference type="EMBL" id="JABFOF010000010">
    <property type="protein sequence ID" value="KAG2376164.1"/>
    <property type="molecule type" value="Genomic_DNA"/>
</dbReference>
<gene>
    <name evidence="1" type="ORF">HKW66_Vig0156820</name>
</gene>
<comment type="caution">
    <text evidence="1">The sequence shown here is derived from an EMBL/GenBank/DDBJ whole genome shotgun (WGS) entry which is preliminary data.</text>
</comment>
<dbReference type="AlphaFoldDB" id="A0A8T0JJQ4"/>
<name>A0A8T0JJQ4_PHAAN</name>
<evidence type="ECO:0000313" key="2">
    <source>
        <dbReference type="Proteomes" id="UP000743370"/>
    </source>
</evidence>
<dbReference type="InterPro" id="IPR011989">
    <property type="entry name" value="ARM-like"/>
</dbReference>
<evidence type="ECO:0000313" key="1">
    <source>
        <dbReference type="EMBL" id="KAG2376164.1"/>
    </source>
</evidence>
<organism evidence="1 2">
    <name type="scientific">Phaseolus angularis</name>
    <name type="common">Azuki bean</name>
    <name type="synonym">Vigna angularis</name>
    <dbReference type="NCBI Taxonomy" id="3914"/>
    <lineage>
        <taxon>Eukaryota</taxon>
        <taxon>Viridiplantae</taxon>
        <taxon>Streptophyta</taxon>
        <taxon>Embryophyta</taxon>
        <taxon>Tracheophyta</taxon>
        <taxon>Spermatophyta</taxon>
        <taxon>Magnoliopsida</taxon>
        <taxon>eudicotyledons</taxon>
        <taxon>Gunneridae</taxon>
        <taxon>Pentapetalae</taxon>
        <taxon>rosids</taxon>
        <taxon>fabids</taxon>
        <taxon>Fabales</taxon>
        <taxon>Fabaceae</taxon>
        <taxon>Papilionoideae</taxon>
        <taxon>50 kb inversion clade</taxon>
        <taxon>NPAAA clade</taxon>
        <taxon>indigoferoid/millettioid clade</taxon>
        <taxon>Phaseoleae</taxon>
        <taxon>Vigna</taxon>
    </lineage>
</organism>
<sequence length="109" mass="11753">MLKILALLGSGDKQASGHMYTVLGDKIRKSDSMTNIGNAVLYECSRIATWVRYARGVNNGANCGALCEGHEVQHLSELIRLANKVCCANPLSPVFSFALALGEPSVWND</sequence>
<dbReference type="Proteomes" id="UP000743370">
    <property type="component" value="Unassembled WGS sequence"/>
</dbReference>